<dbReference type="KEGG" id="ttq:NIES37_38650"/>
<dbReference type="GO" id="GO:0005524">
    <property type="term" value="F:ATP binding"/>
    <property type="evidence" value="ECO:0007669"/>
    <property type="project" value="UniProtKB-KW"/>
</dbReference>
<organism evidence="5 6">
    <name type="scientific">Tolypothrix tenuis PCC 7101</name>
    <dbReference type="NCBI Taxonomy" id="231146"/>
    <lineage>
        <taxon>Bacteria</taxon>
        <taxon>Bacillati</taxon>
        <taxon>Cyanobacteriota</taxon>
        <taxon>Cyanophyceae</taxon>
        <taxon>Nostocales</taxon>
        <taxon>Tolypothrichaceae</taxon>
        <taxon>Tolypothrix</taxon>
    </lineage>
</organism>
<dbReference type="InterPro" id="IPR003593">
    <property type="entry name" value="AAA+_ATPase"/>
</dbReference>
<evidence type="ECO:0000313" key="6">
    <source>
        <dbReference type="Proteomes" id="UP000218785"/>
    </source>
</evidence>
<dbReference type="RefSeq" id="WP_096578353.1">
    <property type="nucleotide sequence ID" value="NZ_CAWNJS010000001.1"/>
</dbReference>
<comment type="similarity">
    <text evidence="1">Belongs to the AAA ATPase family.</text>
</comment>
<dbReference type="GO" id="GO:0016887">
    <property type="term" value="F:ATP hydrolysis activity"/>
    <property type="evidence" value="ECO:0007669"/>
    <property type="project" value="InterPro"/>
</dbReference>
<evidence type="ECO:0000313" key="5">
    <source>
        <dbReference type="EMBL" id="BAY99882.1"/>
    </source>
</evidence>
<dbReference type="InterPro" id="IPR027417">
    <property type="entry name" value="P-loop_NTPase"/>
</dbReference>
<dbReference type="EMBL" id="AP018248">
    <property type="protein sequence ID" value="BAY99882.1"/>
    <property type="molecule type" value="Genomic_DNA"/>
</dbReference>
<evidence type="ECO:0000256" key="1">
    <source>
        <dbReference type="ARBA" id="ARBA00006914"/>
    </source>
</evidence>
<dbReference type="SMART" id="SM00382">
    <property type="entry name" value="AAA"/>
    <property type="match status" value="1"/>
</dbReference>
<keyword evidence="2" id="KW-0547">Nucleotide-binding</keyword>
<dbReference type="SUPFAM" id="SSF52540">
    <property type="entry name" value="P-loop containing nucleoside triphosphate hydrolases"/>
    <property type="match status" value="1"/>
</dbReference>
<dbReference type="Gene3D" id="3.40.50.300">
    <property type="entry name" value="P-loop containing nucleotide triphosphate hydrolases"/>
    <property type="match status" value="1"/>
</dbReference>
<gene>
    <name evidence="5" type="ORF">NIES37_38650</name>
</gene>
<dbReference type="Proteomes" id="UP000218785">
    <property type="component" value="Chromosome"/>
</dbReference>
<dbReference type="AlphaFoldDB" id="A0A1Z4N2C1"/>
<keyword evidence="3" id="KW-0067">ATP-binding</keyword>
<reference evidence="5 6" key="1">
    <citation type="submission" date="2017-06" db="EMBL/GenBank/DDBJ databases">
        <title>Genome sequencing of cyanobaciteial culture collection at National Institute for Environmental Studies (NIES).</title>
        <authorList>
            <person name="Hirose Y."/>
            <person name="Shimura Y."/>
            <person name="Fujisawa T."/>
            <person name="Nakamura Y."/>
            <person name="Kawachi M."/>
        </authorList>
    </citation>
    <scope>NUCLEOTIDE SEQUENCE [LARGE SCALE GENOMIC DNA]</scope>
    <source>
        <strain evidence="5 6">NIES-37</strain>
    </source>
</reference>
<name>A0A1Z4N2C1_9CYAN</name>
<dbReference type="Gene3D" id="1.10.8.60">
    <property type="match status" value="1"/>
</dbReference>
<dbReference type="PANTHER" id="PTHR23073">
    <property type="entry name" value="26S PROTEASOME REGULATORY SUBUNIT"/>
    <property type="match status" value="1"/>
</dbReference>
<dbReference type="Pfam" id="PF00004">
    <property type="entry name" value="AAA"/>
    <property type="match status" value="1"/>
</dbReference>
<sequence length="345" mass="39662">MTRGDILRKLFKSFSQNNREDFYAVAMEIIQEERDKNHLLLAKDLETILQVSPQKKASNTPVYNVYNDVPKDKDTGFPLIDIKQYELTWDRVVIAEDNFKTLEKIVLENRKKDILRTHGLKPSSKLLFCGPPGCGKTLTAQVLSSVLSLPLVYVNLPSVVSSYLGETAVNLKKIFDYIQTGEWVILFDEFDALGKDRDSHNEHGEIKRLVNSLIQLIDKSNDNSIFIAATNYESLLDTAIWRRFDEILYFAKPDLHLRRKLLEAKLISIRHRDIEMEQIAYRLENATGADIERICSDAIKSVILRSDAVLTASDLEAALQRHLERIRIIEYSRESIKTIAEHQDE</sequence>
<evidence type="ECO:0000256" key="2">
    <source>
        <dbReference type="ARBA" id="ARBA00022741"/>
    </source>
</evidence>
<proteinExistence type="inferred from homology"/>
<dbReference type="InterPro" id="IPR050221">
    <property type="entry name" value="26S_Proteasome_ATPase"/>
</dbReference>
<protein>
    <submittedName>
        <fullName evidence="5">AAA ATPase central domain-containing protein</fullName>
    </submittedName>
</protein>
<feature type="domain" description="AAA+ ATPase" evidence="4">
    <location>
        <begin position="122"/>
        <end position="254"/>
    </location>
</feature>
<accession>A0A1Z4N2C1</accession>
<dbReference type="InterPro" id="IPR003959">
    <property type="entry name" value="ATPase_AAA_core"/>
</dbReference>
<evidence type="ECO:0000256" key="3">
    <source>
        <dbReference type="ARBA" id="ARBA00022840"/>
    </source>
</evidence>
<dbReference type="CDD" id="cd19481">
    <property type="entry name" value="RecA-like_protease"/>
    <property type="match status" value="1"/>
</dbReference>
<keyword evidence="6" id="KW-1185">Reference proteome</keyword>
<evidence type="ECO:0000259" key="4">
    <source>
        <dbReference type="SMART" id="SM00382"/>
    </source>
</evidence>